<comment type="caution">
    <text evidence="2">The sequence shown here is derived from an EMBL/GenBank/DDBJ whole genome shotgun (WGS) entry which is preliminary data.</text>
</comment>
<dbReference type="Pfam" id="PF10098">
    <property type="entry name" value="DUF2336"/>
    <property type="match status" value="1"/>
</dbReference>
<organism evidence="2 3">
    <name type="scientific">Dongia soli</name>
    <dbReference type="NCBI Taxonomy" id="600628"/>
    <lineage>
        <taxon>Bacteria</taxon>
        <taxon>Pseudomonadati</taxon>
        <taxon>Pseudomonadota</taxon>
        <taxon>Alphaproteobacteria</taxon>
        <taxon>Rhodospirillales</taxon>
        <taxon>Dongiaceae</taxon>
        <taxon>Dongia</taxon>
    </lineage>
</organism>
<protein>
    <submittedName>
        <fullName evidence="2">DUF2336 domain-containing protein</fullName>
    </submittedName>
</protein>
<feature type="compositionally biased region" description="Low complexity" evidence="1">
    <location>
        <begin position="170"/>
        <end position="216"/>
    </location>
</feature>
<gene>
    <name evidence="2" type="ORF">SMD27_05340</name>
</gene>
<feature type="compositionally biased region" description="Polar residues" evidence="1">
    <location>
        <begin position="230"/>
        <end position="249"/>
    </location>
</feature>
<evidence type="ECO:0000313" key="3">
    <source>
        <dbReference type="Proteomes" id="UP001279642"/>
    </source>
</evidence>
<sequence length="390" mass="42135">MGESATFNLLHLADIARDRTAQGRARLFALLAALLCERWTGLTARERDMLAELLIVLVPRADPADRERLGRHLATRPAIPTILQPLVMPPPAAGKKGPTITITSPIGATVRTWPARPSRARPRLTVTPLRISLRPDRQRNASPQVEPAAQTDMRLTPSLILPAAPQPGTPAASSLCAAPPAPGGARIEPAAPTGTSPADSSPTDSSPTETTLIAPSSPAPASPIELPARSQPSSKISNRGQTTVMTSSMRAEPGSPLDEMLAAPRPNPHRVTVELLSDVLAQDDLPRFEVMLAHLCKLRAPLLRRLLRDGGSESFAILGRAAGLNASQFETQWQDWRRQMSELDRLIGLPDRRDARRIGAFFAALTDKQVDRLIQRWRSDGARLFSEPGG</sequence>
<dbReference type="Proteomes" id="UP001279642">
    <property type="component" value="Unassembled WGS sequence"/>
</dbReference>
<dbReference type="EMBL" id="JAXCLW010000001">
    <property type="protein sequence ID" value="MDY0882256.1"/>
    <property type="molecule type" value="Genomic_DNA"/>
</dbReference>
<feature type="region of interest" description="Disordered" evidence="1">
    <location>
        <begin position="115"/>
        <end position="254"/>
    </location>
</feature>
<accession>A0ABU5E7I1</accession>
<dbReference type="InterPro" id="IPR019285">
    <property type="entry name" value="DUF2336"/>
</dbReference>
<proteinExistence type="predicted"/>
<evidence type="ECO:0000256" key="1">
    <source>
        <dbReference type="SAM" id="MobiDB-lite"/>
    </source>
</evidence>
<reference evidence="2 3" key="1">
    <citation type="journal article" date="2016" name="Antonie Van Leeuwenhoek">
        <title>Dongia soli sp. nov., isolated from soil from Dokdo, Korea.</title>
        <authorList>
            <person name="Kim D.U."/>
            <person name="Lee H."/>
            <person name="Kim H."/>
            <person name="Kim S.G."/>
            <person name="Ka J.O."/>
        </authorList>
    </citation>
    <scope>NUCLEOTIDE SEQUENCE [LARGE SCALE GENOMIC DNA]</scope>
    <source>
        <strain evidence="2 3">D78</strain>
    </source>
</reference>
<evidence type="ECO:0000313" key="2">
    <source>
        <dbReference type="EMBL" id="MDY0882256.1"/>
    </source>
</evidence>
<keyword evidence="3" id="KW-1185">Reference proteome</keyword>
<dbReference type="RefSeq" id="WP_320507282.1">
    <property type="nucleotide sequence ID" value="NZ_JAXCLW010000001.1"/>
</dbReference>
<name>A0ABU5E7I1_9PROT</name>